<gene>
    <name evidence="3" type="ORF">IAI61_20340</name>
</gene>
<dbReference type="Proteomes" id="UP001518989">
    <property type="component" value="Unassembled WGS sequence"/>
</dbReference>
<accession>A0ABS3KV76</accession>
<keyword evidence="1" id="KW-0732">Signal</keyword>
<proteinExistence type="predicted"/>
<keyword evidence="4" id="KW-1185">Reference proteome</keyword>
<feature type="domain" description="PRC-barrel" evidence="2">
    <location>
        <begin position="45"/>
        <end position="119"/>
    </location>
</feature>
<feature type="chain" id="PRO_5046738469" evidence="1">
    <location>
        <begin position="25"/>
        <end position="130"/>
    </location>
</feature>
<protein>
    <submittedName>
        <fullName evidence="3">PRC-barrel domain-containing protein</fullName>
    </submittedName>
</protein>
<evidence type="ECO:0000259" key="2">
    <source>
        <dbReference type="Pfam" id="PF05239"/>
    </source>
</evidence>
<dbReference type="Gene3D" id="2.30.30.240">
    <property type="entry name" value="PRC-barrel domain"/>
    <property type="match status" value="1"/>
</dbReference>
<dbReference type="SUPFAM" id="SSF50346">
    <property type="entry name" value="PRC-barrel domain"/>
    <property type="match status" value="1"/>
</dbReference>
<dbReference type="PANTHER" id="PTHR36505">
    <property type="entry name" value="BLR1072 PROTEIN"/>
    <property type="match status" value="1"/>
</dbReference>
<feature type="signal peptide" evidence="1">
    <location>
        <begin position="1"/>
        <end position="24"/>
    </location>
</feature>
<comment type="caution">
    <text evidence="3">The sequence shown here is derived from an EMBL/GenBank/DDBJ whole genome shotgun (WGS) entry which is preliminary data.</text>
</comment>
<dbReference type="Pfam" id="PF05239">
    <property type="entry name" value="PRC"/>
    <property type="match status" value="1"/>
</dbReference>
<evidence type="ECO:0000313" key="4">
    <source>
        <dbReference type="Proteomes" id="UP001518989"/>
    </source>
</evidence>
<dbReference type="InterPro" id="IPR011033">
    <property type="entry name" value="PRC_barrel-like_sf"/>
</dbReference>
<dbReference type="EMBL" id="JACTNG010000014">
    <property type="protein sequence ID" value="MBO1081388.1"/>
    <property type="molecule type" value="Genomic_DNA"/>
</dbReference>
<sequence>MFRKALLTAAALTALAAAPVALQAQTTSTTQNATRGVQIDASHLRAKQLMDRDVYSTDNVEIGEIEDLIVDPANGRVVNAIIEIETRLGFTSKYVAVPMNQLKLTPGERRVTVNMTRDQLRELPGVNYND</sequence>
<dbReference type="PANTHER" id="PTHR36505:SF1">
    <property type="entry name" value="BLR1072 PROTEIN"/>
    <property type="match status" value="1"/>
</dbReference>
<evidence type="ECO:0000313" key="3">
    <source>
        <dbReference type="EMBL" id="MBO1081388.1"/>
    </source>
</evidence>
<evidence type="ECO:0000256" key="1">
    <source>
        <dbReference type="SAM" id="SignalP"/>
    </source>
</evidence>
<reference evidence="3 4" key="1">
    <citation type="submission" date="2020-09" db="EMBL/GenBank/DDBJ databases">
        <title>Roseomonas.</title>
        <authorList>
            <person name="Zhu W."/>
        </authorList>
    </citation>
    <scope>NUCLEOTIDE SEQUENCE [LARGE SCALE GENOMIC DNA]</scope>
    <source>
        <strain evidence="3 4">573</strain>
    </source>
</reference>
<dbReference type="InterPro" id="IPR027275">
    <property type="entry name" value="PRC-brl_dom"/>
</dbReference>
<organism evidence="3 4">
    <name type="scientific">Roseomonas haemaphysalidis</name>
    <dbReference type="NCBI Taxonomy" id="2768162"/>
    <lineage>
        <taxon>Bacteria</taxon>
        <taxon>Pseudomonadati</taxon>
        <taxon>Pseudomonadota</taxon>
        <taxon>Alphaproteobacteria</taxon>
        <taxon>Acetobacterales</taxon>
        <taxon>Roseomonadaceae</taxon>
        <taxon>Roseomonas</taxon>
    </lineage>
</organism>
<name>A0ABS3KV76_9PROT</name>
<dbReference type="RefSeq" id="WP_207419561.1">
    <property type="nucleotide sequence ID" value="NZ_CP061177.1"/>
</dbReference>